<dbReference type="GO" id="GO:0005737">
    <property type="term" value="C:cytoplasm"/>
    <property type="evidence" value="ECO:0007669"/>
    <property type="project" value="InterPro"/>
</dbReference>
<protein>
    <recommendedName>
        <fullName evidence="7">Thioredoxin reductase</fullName>
        <ecNumber evidence="7">1.8.1.9</ecNumber>
    </recommendedName>
</protein>
<accession>A0A0J7K0X7</accession>
<dbReference type="InterPro" id="IPR023753">
    <property type="entry name" value="FAD/NAD-binding_dom"/>
</dbReference>
<comment type="caution">
    <text evidence="10">The sequence shown here is derived from an EMBL/GenBank/DDBJ whole genome shotgun (WGS) entry which is preliminary data.</text>
</comment>
<proteinExistence type="inferred from homology"/>
<comment type="subunit">
    <text evidence="7">Homodimer.</text>
</comment>
<dbReference type="SUPFAM" id="SSF51905">
    <property type="entry name" value="FAD/NAD(P)-binding domain"/>
    <property type="match status" value="1"/>
</dbReference>
<evidence type="ECO:0000313" key="10">
    <source>
        <dbReference type="EMBL" id="KMQ83836.1"/>
    </source>
</evidence>
<evidence type="ECO:0000256" key="3">
    <source>
        <dbReference type="ARBA" id="ARBA00022827"/>
    </source>
</evidence>
<dbReference type="EMBL" id="LBMM01018278">
    <property type="protein sequence ID" value="KMQ83836.1"/>
    <property type="molecule type" value="Genomic_DNA"/>
</dbReference>
<dbReference type="InterPro" id="IPR036188">
    <property type="entry name" value="FAD/NAD-bd_sf"/>
</dbReference>
<dbReference type="InterPro" id="IPR050097">
    <property type="entry name" value="Ferredoxin-NADP_redctase_2"/>
</dbReference>
<evidence type="ECO:0000256" key="1">
    <source>
        <dbReference type="ARBA" id="ARBA00009333"/>
    </source>
</evidence>
<keyword evidence="2 7" id="KW-0285">Flavoprotein</keyword>
<sequence>MLIIGSGPAGYTAAIYAARAGLSPLLISGPQPGGQLTITSDIENYPGFSEPISGTELMESMKKQALAVGAEIQEDIITSSSLDKSANDGKYFVLTGSSGKTYQTESLIIATGAQAKWLGREDETRYRGKGVSACATCDGFFYRKQNVAVIGGGDTAAEEALFLSKIASKVYMIFRRSHLTAQKIMRDRIEATENIILVPEYNVSAIKGGGEHDLVEELSLTPSNGGPDKHLNVTGIFVAIGHVPNTGPFKEQLECDSSGYIVTKPDSTCTSVAGVFAAGDVQDSIFRQAITAAGSGCMAAMEAERYLGE</sequence>
<evidence type="ECO:0000313" key="11">
    <source>
        <dbReference type="Proteomes" id="UP000036403"/>
    </source>
</evidence>
<dbReference type="EC" id="1.8.1.9" evidence="7"/>
<dbReference type="NCBIfam" id="TIGR01292">
    <property type="entry name" value="TRX_reduct"/>
    <property type="match status" value="1"/>
</dbReference>
<keyword evidence="5" id="KW-1015">Disulfide bond</keyword>
<evidence type="ECO:0000256" key="5">
    <source>
        <dbReference type="ARBA" id="ARBA00023157"/>
    </source>
</evidence>
<dbReference type="GO" id="GO:0004791">
    <property type="term" value="F:thioredoxin-disulfide reductase (NADPH) activity"/>
    <property type="evidence" value="ECO:0007669"/>
    <property type="project" value="UniProtKB-UniRule"/>
</dbReference>
<dbReference type="OrthoDB" id="672at2759"/>
<dbReference type="PANTHER" id="PTHR48105">
    <property type="entry name" value="THIOREDOXIN REDUCTASE 1-RELATED-RELATED"/>
    <property type="match status" value="1"/>
</dbReference>
<evidence type="ECO:0000256" key="4">
    <source>
        <dbReference type="ARBA" id="ARBA00023002"/>
    </source>
</evidence>
<reference evidence="10 11" key="1">
    <citation type="submission" date="2015-04" db="EMBL/GenBank/DDBJ databases">
        <title>Lasius niger genome sequencing.</title>
        <authorList>
            <person name="Konorov E.A."/>
            <person name="Nikitin M.A."/>
            <person name="Kirill M.V."/>
            <person name="Chang P."/>
        </authorList>
    </citation>
    <scope>NUCLEOTIDE SEQUENCE [LARGE SCALE GENOMIC DNA]</scope>
    <source>
        <tissue evidence="10">Whole</tissue>
    </source>
</reference>
<comment type="catalytic activity">
    <reaction evidence="7">
        <text>[thioredoxin]-dithiol + NADP(+) = [thioredoxin]-disulfide + NADPH + H(+)</text>
        <dbReference type="Rhea" id="RHEA:20345"/>
        <dbReference type="Rhea" id="RHEA-COMP:10698"/>
        <dbReference type="Rhea" id="RHEA-COMP:10700"/>
        <dbReference type="ChEBI" id="CHEBI:15378"/>
        <dbReference type="ChEBI" id="CHEBI:29950"/>
        <dbReference type="ChEBI" id="CHEBI:50058"/>
        <dbReference type="ChEBI" id="CHEBI:57783"/>
        <dbReference type="ChEBI" id="CHEBI:58349"/>
        <dbReference type="EC" id="1.8.1.9"/>
    </reaction>
</comment>
<evidence type="ECO:0000259" key="9">
    <source>
        <dbReference type="Pfam" id="PF07992"/>
    </source>
</evidence>
<keyword evidence="8" id="KW-0521">NADP</keyword>
<dbReference type="STRING" id="67767.A0A0J7K0X7"/>
<dbReference type="Pfam" id="PF07992">
    <property type="entry name" value="Pyr_redox_2"/>
    <property type="match status" value="1"/>
</dbReference>
<evidence type="ECO:0000256" key="2">
    <source>
        <dbReference type="ARBA" id="ARBA00022630"/>
    </source>
</evidence>
<name>A0A0J7K0X7_LASNI</name>
<feature type="domain" description="FAD/NAD(P)-binding" evidence="9">
    <location>
        <begin position="2"/>
        <end position="296"/>
    </location>
</feature>
<organism evidence="10 11">
    <name type="scientific">Lasius niger</name>
    <name type="common">Black garden ant</name>
    <dbReference type="NCBI Taxonomy" id="67767"/>
    <lineage>
        <taxon>Eukaryota</taxon>
        <taxon>Metazoa</taxon>
        <taxon>Ecdysozoa</taxon>
        <taxon>Arthropoda</taxon>
        <taxon>Hexapoda</taxon>
        <taxon>Insecta</taxon>
        <taxon>Pterygota</taxon>
        <taxon>Neoptera</taxon>
        <taxon>Endopterygota</taxon>
        <taxon>Hymenoptera</taxon>
        <taxon>Apocrita</taxon>
        <taxon>Aculeata</taxon>
        <taxon>Formicoidea</taxon>
        <taxon>Formicidae</taxon>
        <taxon>Formicinae</taxon>
        <taxon>Lasius</taxon>
        <taxon>Lasius</taxon>
    </lineage>
</organism>
<dbReference type="Proteomes" id="UP000036403">
    <property type="component" value="Unassembled WGS sequence"/>
</dbReference>
<dbReference type="GO" id="GO:0019430">
    <property type="term" value="P:removal of superoxide radicals"/>
    <property type="evidence" value="ECO:0007669"/>
    <property type="project" value="UniProtKB-UniRule"/>
</dbReference>
<dbReference type="InterPro" id="IPR008255">
    <property type="entry name" value="Pyr_nucl-diS_OxRdtase_2_AS"/>
</dbReference>
<dbReference type="InterPro" id="IPR005982">
    <property type="entry name" value="Thioredox_Rdtase"/>
</dbReference>
<comment type="cofactor">
    <cofactor evidence="8">
        <name>FAD</name>
        <dbReference type="ChEBI" id="CHEBI:57692"/>
    </cofactor>
    <text evidence="8">Binds 1 FAD per subunit.</text>
</comment>
<dbReference type="PaxDb" id="67767-A0A0J7K0X7"/>
<dbReference type="Gene3D" id="3.50.50.60">
    <property type="entry name" value="FAD/NAD(P)-binding domain"/>
    <property type="match status" value="2"/>
</dbReference>
<evidence type="ECO:0000256" key="8">
    <source>
        <dbReference type="RuleBase" id="RU003881"/>
    </source>
</evidence>
<comment type="similarity">
    <text evidence="1 7">Belongs to the class-II pyridine nucleotide-disulfide oxidoreductase family.</text>
</comment>
<keyword evidence="4 7" id="KW-0560">Oxidoreductase</keyword>
<keyword evidence="3 7" id="KW-0274">FAD</keyword>
<evidence type="ECO:0000256" key="6">
    <source>
        <dbReference type="ARBA" id="ARBA00023284"/>
    </source>
</evidence>
<keyword evidence="11" id="KW-1185">Reference proteome</keyword>
<keyword evidence="6 7" id="KW-0676">Redox-active center</keyword>
<dbReference type="PRINTS" id="PR00368">
    <property type="entry name" value="FADPNR"/>
</dbReference>
<evidence type="ECO:0000256" key="7">
    <source>
        <dbReference type="RuleBase" id="RU003880"/>
    </source>
</evidence>
<dbReference type="PRINTS" id="PR00469">
    <property type="entry name" value="PNDRDTASEII"/>
</dbReference>
<dbReference type="PROSITE" id="PS00573">
    <property type="entry name" value="PYRIDINE_REDOX_2"/>
    <property type="match status" value="1"/>
</dbReference>
<dbReference type="AlphaFoldDB" id="A0A0J7K0X7"/>
<gene>
    <name evidence="10" type="ORF">RF55_18991</name>
</gene>